<accession>A0ABQ0CF36</accession>
<gene>
    <name evidence="1" type="primary">g505</name>
    <name evidence="1" type="ORF">EsDP_00000505</name>
</gene>
<reference evidence="2" key="1">
    <citation type="submission" date="2024-06" db="EMBL/GenBank/DDBJ databases">
        <title>Draft Genome Sequences of Epichloe bromicola Strains Isolated from Elymus ciliaris.</title>
        <authorList>
            <consortium name="Epichloe bromicola genome sequencing consortium"/>
            <person name="Miura A."/>
            <person name="Imano S."/>
            <person name="Ashida A."/>
            <person name="Sato I."/>
            <person name="Chiba S."/>
            <person name="Tanaka A."/>
            <person name="Camagna M."/>
            <person name="Takemoto D."/>
        </authorList>
    </citation>
    <scope>NUCLEOTIDE SEQUENCE [LARGE SCALE GENOMIC DNA]</scope>
    <source>
        <strain evidence="2">DP</strain>
    </source>
</reference>
<comment type="caution">
    <text evidence="1">The sequence shown here is derived from an EMBL/GenBank/DDBJ whole genome shotgun (WGS) entry which is preliminary data.</text>
</comment>
<evidence type="ECO:0000313" key="1">
    <source>
        <dbReference type="EMBL" id="GAB0132057.1"/>
    </source>
</evidence>
<dbReference type="Gene3D" id="1.20.1050.10">
    <property type="match status" value="1"/>
</dbReference>
<evidence type="ECO:0000313" key="2">
    <source>
        <dbReference type="Proteomes" id="UP001562357"/>
    </source>
</evidence>
<dbReference type="Proteomes" id="UP001562357">
    <property type="component" value="Unassembled WGS sequence"/>
</dbReference>
<dbReference type="Gene3D" id="3.40.30.10">
    <property type="entry name" value="Glutaredoxin"/>
    <property type="match status" value="1"/>
</dbReference>
<name>A0ABQ0CF36_9HYPO</name>
<dbReference type="CDD" id="cd00299">
    <property type="entry name" value="GST_C_family"/>
    <property type="match status" value="1"/>
</dbReference>
<sequence>MADQDTPSVYALHTSPFSLYSLMAHFAFVLGQRIDPETAPAIDIRHVNLETGENLSEPYLTEISQKGQVPVLTSPTLVTPIDDSHEISRWLCQQQPRLVPEKHRRAIGELLDELYDIHAIAFSTTPDVMRNGIPNQAAALLENPSLSEGHRRALEIKSMFHDSQYSRALEPDNMAQVERQTRDLMQHLALLLEEHPGNSKAWIFGDQPTILDAHAAVLVARMMDLERLDLIPDRVRVYANSVKETAEWEQVTQGQPTFSNASLGPVTN</sequence>
<protein>
    <recommendedName>
        <fullName evidence="3">GST N-terminal domain-containing protein</fullName>
    </recommendedName>
</protein>
<proteinExistence type="predicted"/>
<dbReference type="EMBL" id="BAAFGZ010000009">
    <property type="protein sequence ID" value="GAB0132057.1"/>
    <property type="molecule type" value="Genomic_DNA"/>
</dbReference>
<dbReference type="SUPFAM" id="SSF47616">
    <property type="entry name" value="GST C-terminal domain-like"/>
    <property type="match status" value="1"/>
</dbReference>
<evidence type="ECO:0008006" key="3">
    <source>
        <dbReference type="Google" id="ProtNLM"/>
    </source>
</evidence>
<organism evidence="1 2">
    <name type="scientific">Epichloe bromicola</name>
    <dbReference type="NCBI Taxonomy" id="79588"/>
    <lineage>
        <taxon>Eukaryota</taxon>
        <taxon>Fungi</taxon>
        <taxon>Dikarya</taxon>
        <taxon>Ascomycota</taxon>
        <taxon>Pezizomycotina</taxon>
        <taxon>Sordariomycetes</taxon>
        <taxon>Hypocreomycetidae</taxon>
        <taxon>Hypocreales</taxon>
        <taxon>Clavicipitaceae</taxon>
        <taxon>Epichloe</taxon>
    </lineage>
</organism>
<dbReference type="InterPro" id="IPR036282">
    <property type="entry name" value="Glutathione-S-Trfase_C_sf"/>
</dbReference>
<keyword evidence="2" id="KW-1185">Reference proteome</keyword>